<dbReference type="EMBL" id="JBFOLK010000010">
    <property type="protein sequence ID" value="KAL2481860.1"/>
    <property type="molecule type" value="Genomic_DNA"/>
</dbReference>
<dbReference type="PANTHER" id="PTHR10353:SF137">
    <property type="entry name" value="MYROSINASE 3-RELATED"/>
    <property type="match status" value="1"/>
</dbReference>
<dbReference type="InterPro" id="IPR001360">
    <property type="entry name" value="Glyco_hydro_1"/>
</dbReference>
<evidence type="ECO:0000256" key="3">
    <source>
        <dbReference type="ARBA" id="ARBA00023295"/>
    </source>
</evidence>
<dbReference type="InterPro" id="IPR033132">
    <property type="entry name" value="GH_1_N_CS"/>
</dbReference>
<keyword evidence="6" id="KW-1185">Reference proteome</keyword>
<comment type="caution">
    <text evidence="5">The sequence shown here is derived from an EMBL/GenBank/DDBJ whole genome shotgun (WGS) entry which is preliminary data.</text>
</comment>
<dbReference type="GO" id="GO:0008422">
    <property type="term" value="F:beta-glucosidase activity"/>
    <property type="evidence" value="ECO:0007669"/>
    <property type="project" value="UniProtKB-ARBA"/>
</dbReference>
<dbReference type="PANTHER" id="PTHR10353">
    <property type="entry name" value="GLYCOSYL HYDROLASE"/>
    <property type="match status" value="1"/>
</dbReference>
<dbReference type="AlphaFoldDB" id="A0ABD1R084"/>
<dbReference type="PROSITE" id="PS00653">
    <property type="entry name" value="GLYCOSYL_HYDROL_F1_2"/>
    <property type="match status" value="1"/>
</dbReference>
<sequence length="480" mass="54579">MDVQNNLMVIASANDYPLIDYPFSGDQVSRYNQTKIKRSDFPDDFAFGAASSAYQIEGGWDAGNKGLSVWDVFTQKTPGGIVDGSNGCVAVDHYNKFRGDVALMKKVGLNLTDFQFHGVESCQEEEYVLAYAKKEFNEYGGFLSDKIVKDFCEFAEVCFWEFGDRVKHWITLNEPWCFTFRGYVNGQFPPNHGKAPTIQSEAIKRKHILRSSSRSQVAPMAGDPGREPYIVGHNLILSHAYAVDIYRRKYQESQGGQIGMTNVIDWYEPLTNSKEDQDAARRAIDFMLGWFVEPLITGDYPESMIANVGERLPRFTEKEEKLVKGSYDFLGINYYTALYAANDPTNPTTPSYLTDSHYEASYKRNGVLIGPQAASSWLHIVPWGIYKVMLFIQEKYNDPIIYITENGVDELNDKTLSSTECLSDEIRVNYHQEHLYYLKKAMNMNDPSFEKGFLQMMGSFDDSSCIHSHTIVFRVVSIIP</sequence>
<name>A0ABD1R084_9LAMI</name>
<gene>
    <name evidence="5" type="ORF">Adt_34826</name>
</gene>
<keyword evidence="3" id="KW-0326">Glycosidase</keyword>
<dbReference type="SUPFAM" id="SSF51445">
    <property type="entry name" value="(Trans)glycosidases"/>
    <property type="match status" value="1"/>
</dbReference>
<dbReference type="Gene3D" id="3.20.20.80">
    <property type="entry name" value="Glycosidases"/>
    <property type="match status" value="2"/>
</dbReference>
<dbReference type="Pfam" id="PF00232">
    <property type="entry name" value="Glyco_hydro_1"/>
    <property type="match status" value="2"/>
</dbReference>
<dbReference type="PRINTS" id="PR00131">
    <property type="entry name" value="GLHYDRLASE1"/>
</dbReference>
<comment type="similarity">
    <text evidence="1 4">Belongs to the glycosyl hydrolase 1 family.</text>
</comment>
<dbReference type="InterPro" id="IPR017853">
    <property type="entry name" value="GH"/>
</dbReference>
<evidence type="ECO:0000256" key="4">
    <source>
        <dbReference type="RuleBase" id="RU003690"/>
    </source>
</evidence>
<evidence type="ECO:0000313" key="6">
    <source>
        <dbReference type="Proteomes" id="UP001604336"/>
    </source>
</evidence>
<keyword evidence="2" id="KW-0378">Hydrolase</keyword>
<reference evidence="6" key="1">
    <citation type="submission" date="2024-07" db="EMBL/GenBank/DDBJ databases">
        <title>Two chromosome-level genome assemblies of Korean endemic species Abeliophyllum distichum and Forsythia ovata (Oleaceae).</title>
        <authorList>
            <person name="Jang H."/>
        </authorList>
    </citation>
    <scope>NUCLEOTIDE SEQUENCE [LARGE SCALE GENOMIC DNA]</scope>
</reference>
<evidence type="ECO:0000256" key="1">
    <source>
        <dbReference type="ARBA" id="ARBA00010838"/>
    </source>
</evidence>
<organism evidence="5 6">
    <name type="scientific">Abeliophyllum distichum</name>
    <dbReference type="NCBI Taxonomy" id="126358"/>
    <lineage>
        <taxon>Eukaryota</taxon>
        <taxon>Viridiplantae</taxon>
        <taxon>Streptophyta</taxon>
        <taxon>Embryophyta</taxon>
        <taxon>Tracheophyta</taxon>
        <taxon>Spermatophyta</taxon>
        <taxon>Magnoliopsida</taxon>
        <taxon>eudicotyledons</taxon>
        <taxon>Gunneridae</taxon>
        <taxon>Pentapetalae</taxon>
        <taxon>asterids</taxon>
        <taxon>lamiids</taxon>
        <taxon>Lamiales</taxon>
        <taxon>Oleaceae</taxon>
        <taxon>Forsythieae</taxon>
        <taxon>Abeliophyllum</taxon>
    </lineage>
</organism>
<accession>A0ABD1R084</accession>
<dbReference type="Proteomes" id="UP001604336">
    <property type="component" value="Unassembled WGS sequence"/>
</dbReference>
<protein>
    <submittedName>
        <fullName evidence="5">Beta-glucosidase 17</fullName>
    </submittedName>
</protein>
<evidence type="ECO:0000256" key="2">
    <source>
        <dbReference type="ARBA" id="ARBA00022801"/>
    </source>
</evidence>
<evidence type="ECO:0000313" key="5">
    <source>
        <dbReference type="EMBL" id="KAL2481860.1"/>
    </source>
</evidence>
<proteinExistence type="inferred from homology"/>